<evidence type="ECO:0000313" key="3">
    <source>
        <dbReference type="Proteomes" id="UP000287830"/>
    </source>
</evidence>
<sequence length="84" mass="9090">MLPTMATHGCAPQHHRARLHDGVVVHEECMRCAYRISYEAAGRERLCPPPRPAAPTTVAEPKPLTVASSPSPRTAGSTFTGRSR</sequence>
<name>A0A7U9KVR7_9ACTN</name>
<comment type="caution">
    <text evidence="2">The sequence shown here is derived from an EMBL/GenBank/DDBJ whole genome shotgun (WGS) entry which is preliminary data.</text>
</comment>
<dbReference type="EMBL" id="BHZC01000001">
    <property type="protein sequence ID" value="GCD35672.1"/>
    <property type="molecule type" value="Genomic_DNA"/>
</dbReference>
<organism evidence="2 3">
    <name type="scientific">Streptomyces chrestomyceticus JCM 4735</name>
    <dbReference type="NCBI Taxonomy" id="1306181"/>
    <lineage>
        <taxon>Bacteria</taxon>
        <taxon>Bacillati</taxon>
        <taxon>Actinomycetota</taxon>
        <taxon>Actinomycetes</taxon>
        <taxon>Kitasatosporales</taxon>
        <taxon>Streptomycetaceae</taxon>
        <taxon>Streptomyces</taxon>
    </lineage>
</organism>
<feature type="compositionally biased region" description="Polar residues" evidence="1">
    <location>
        <begin position="66"/>
        <end position="84"/>
    </location>
</feature>
<dbReference type="Proteomes" id="UP000287830">
    <property type="component" value="Unassembled WGS sequence"/>
</dbReference>
<reference evidence="2 3" key="1">
    <citation type="submission" date="2018-11" db="EMBL/GenBank/DDBJ databases">
        <title>Whole genome sequence of Streptomyces chrestomyceticus NBRC 13444(T).</title>
        <authorList>
            <person name="Komaki H."/>
            <person name="Tamura T."/>
        </authorList>
    </citation>
    <scope>NUCLEOTIDE SEQUENCE [LARGE SCALE GENOMIC DNA]</scope>
    <source>
        <strain evidence="2 3">NBRC 13444</strain>
    </source>
</reference>
<feature type="region of interest" description="Disordered" evidence="1">
    <location>
        <begin position="47"/>
        <end position="84"/>
    </location>
</feature>
<proteinExistence type="predicted"/>
<accession>A0A7U9KVR7</accession>
<protein>
    <submittedName>
        <fullName evidence="2">Uncharacterized protein</fullName>
    </submittedName>
</protein>
<evidence type="ECO:0000256" key="1">
    <source>
        <dbReference type="SAM" id="MobiDB-lite"/>
    </source>
</evidence>
<gene>
    <name evidence="2" type="ORF">OEIGOIKO_03418</name>
</gene>
<evidence type="ECO:0000313" key="2">
    <source>
        <dbReference type="EMBL" id="GCD35672.1"/>
    </source>
</evidence>
<dbReference type="AlphaFoldDB" id="A0A7U9KVR7"/>